<evidence type="ECO:0000259" key="5">
    <source>
        <dbReference type="PROSITE" id="PS50931"/>
    </source>
</evidence>
<evidence type="ECO:0000256" key="3">
    <source>
        <dbReference type="ARBA" id="ARBA00023125"/>
    </source>
</evidence>
<sequence>MDRLACDRMFLAVVEAGSFAGAAQRLGTGSGQASKLVARLEAELGVRLLHRTTRALQLTEAGQTYHDRLRVLVEDLDALDAEVRSQGTVPRGRVRMTAPMAFGTLRVAPILAEVARAYPEIALEVQFTDRLVRLVDEGFDLAVRVGRAEDSTLVARRLGEARILAVASPAYLAARGRPEAPRDLAGHDCVIDLNRRDPHRWTFAGGVAVAVRGRLTFSDPTACLLAAEAGLGVAAMPDFVATESLRAGRVLRLLEAHEDAPLPIHALMPSGRHMAAKVRVVVEALAQGLREG</sequence>
<dbReference type="InterPro" id="IPR036388">
    <property type="entry name" value="WH-like_DNA-bd_sf"/>
</dbReference>
<dbReference type="Pfam" id="PF00126">
    <property type="entry name" value="HTH_1"/>
    <property type="match status" value="1"/>
</dbReference>
<proteinExistence type="inferred from homology"/>
<accession>A0ABW0SH52</accession>
<keyword evidence="3" id="KW-0238">DNA-binding</keyword>
<dbReference type="InterPro" id="IPR036390">
    <property type="entry name" value="WH_DNA-bd_sf"/>
</dbReference>
<evidence type="ECO:0000256" key="4">
    <source>
        <dbReference type="ARBA" id="ARBA00023163"/>
    </source>
</evidence>
<comment type="caution">
    <text evidence="6">The sequence shown here is derived from an EMBL/GenBank/DDBJ whole genome shotgun (WGS) entry which is preliminary data.</text>
</comment>
<dbReference type="Pfam" id="PF03466">
    <property type="entry name" value="LysR_substrate"/>
    <property type="match status" value="1"/>
</dbReference>
<dbReference type="EMBL" id="JBHSNA010000023">
    <property type="protein sequence ID" value="MFC5567986.1"/>
    <property type="molecule type" value="Genomic_DNA"/>
</dbReference>
<keyword evidence="2" id="KW-0805">Transcription regulation</keyword>
<evidence type="ECO:0000313" key="6">
    <source>
        <dbReference type="EMBL" id="MFC5567986.1"/>
    </source>
</evidence>
<dbReference type="Gene3D" id="3.40.190.290">
    <property type="match status" value="1"/>
</dbReference>
<dbReference type="InterPro" id="IPR000847">
    <property type="entry name" value="LysR_HTH_N"/>
</dbReference>
<evidence type="ECO:0000256" key="1">
    <source>
        <dbReference type="ARBA" id="ARBA00009437"/>
    </source>
</evidence>
<keyword evidence="4" id="KW-0804">Transcription</keyword>
<comment type="similarity">
    <text evidence="1">Belongs to the LysR transcriptional regulatory family.</text>
</comment>
<dbReference type="Gene3D" id="1.10.10.10">
    <property type="entry name" value="Winged helix-like DNA-binding domain superfamily/Winged helix DNA-binding domain"/>
    <property type="match status" value="1"/>
</dbReference>
<dbReference type="RefSeq" id="WP_209842866.1">
    <property type="nucleotide sequence ID" value="NZ_JAGGJP010000020.1"/>
</dbReference>
<dbReference type="InterPro" id="IPR058163">
    <property type="entry name" value="LysR-type_TF_proteobact-type"/>
</dbReference>
<evidence type="ECO:0000256" key="2">
    <source>
        <dbReference type="ARBA" id="ARBA00023015"/>
    </source>
</evidence>
<dbReference type="PANTHER" id="PTHR30537">
    <property type="entry name" value="HTH-TYPE TRANSCRIPTIONAL REGULATOR"/>
    <property type="match status" value="1"/>
</dbReference>
<name>A0ABW0SH52_9RHOB</name>
<feature type="domain" description="HTH lysR-type" evidence="5">
    <location>
        <begin position="1"/>
        <end position="59"/>
    </location>
</feature>
<dbReference type="SUPFAM" id="SSF53850">
    <property type="entry name" value="Periplasmic binding protein-like II"/>
    <property type="match status" value="1"/>
</dbReference>
<organism evidence="6 7">
    <name type="scientific">Rubellimicrobium aerolatum</name>
    <dbReference type="NCBI Taxonomy" id="490979"/>
    <lineage>
        <taxon>Bacteria</taxon>
        <taxon>Pseudomonadati</taxon>
        <taxon>Pseudomonadota</taxon>
        <taxon>Alphaproteobacteria</taxon>
        <taxon>Rhodobacterales</taxon>
        <taxon>Roseobacteraceae</taxon>
        <taxon>Rubellimicrobium</taxon>
    </lineage>
</organism>
<keyword evidence="7" id="KW-1185">Reference proteome</keyword>
<dbReference type="PANTHER" id="PTHR30537:SF5">
    <property type="entry name" value="HTH-TYPE TRANSCRIPTIONAL ACTIVATOR TTDR-RELATED"/>
    <property type="match status" value="1"/>
</dbReference>
<dbReference type="PROSITE" id="PS50931">
    <property type="entry name" value="HTH_LYSR"/>
    <property type="match status" value="1"/>
</dbReference>
<dbReference type="Proteomes" id="UP001596056">
    <property type="component" value="Unassembled WGS sequence"/>
</dbReference>
<dbReference type="InterPro" id="IPR005119">
    <property type="entry name" value="LysR_subst-bd"/>
</dbReference>
<protein>
    <submittedName>
        <fullName evidence="6">LysR family transcriptional regulator</fullName>
    </submittedName>
</protein>
<dbReference type="SUPFAM" id="SSF46785">
    <property type="entry name" value="Winged helix' DNA-binding domain"/>
    <property type="match status" value="1"/>
</dbReference>
<reference evidence="7" key="1">
    <citation type="journal article" date="2019" name="Int. J. Syst. Evol. Microbiol.">
        <title>The Global Catalogue of Microorganisms (GCM) 10K type strain sequencing project: providing services to taxonomists for standard genome sequencing and annotation.</title>
        <authorList>
            <consortium name="The Broad Institute Genomics Platform"/>
            <consortium name="The Broad Institute Genome Sequencing Center for Infectious Disease"/>
            <person name="Wu L."/>
            <person name="Ma J."/>
        </authorList>
    </citation>
    <scope>NUCLEOTIDE SEQUENCE [LARGE SCALE GENOMIC DNA]</scope>
    <source>
        <strain evidence="7">KACC 11588</strain>
    </source>
</reference>
<gene>
    <name evidence="6" type="ORF">ACFPOC_16365</name>
</gene>
<dbReference type="CDD" id="cd08422">
    <property type="entry name" value="PBP2_CrgA_like"/>
    <property type="match status" value="1"/>
</dbReference>
<evidence type="ECO:0000313" key="7">
    <source>
        <dbReference type="Proteomes" id="UP001596056"/>
    </source>
</evidence>